<reference evidence="2" key="1">
    <citation type="journal article" date="2020" name="Nat. Commun.">
        <title>Large-scale genome sequencing of mycorrhizal fungi provides insights into the early evolution of symbiotic traits.</title>
        <authorList>
            <person name="Miyauchi S."/>
            <person name="Kiss E."/>
            <person name="Kuo A."/>
            <person name="Drula E."/>
            <person name="Kohler A."/>
            <person name="Sanchez-Garcia M."/>
            <person name="Morin E."/>
            <person name="Andreopoulos B."/>
            <person name="Barry K.W."/>
            <person name="Bonito G."/>
            <person name="Buee M."/>
            <person name="Carver A."/>
            <person name="Chen C."/>
            <person name="Cichocki N."/>
            <person name="Clum A."/>
            <person name="Culley D."/>
            <person name="Crous P.W."/>
            <person name="Fauchery L."/>
            <person name="Girlanda M."/>
            <person name="Hayes R.D."/>
            <person name="Keri Z."/>
            <person name="LaButti K."/>
            <person name="Lipzen A."/>
            <person name="Lombard V."/>
            <person name="Magnuson J."/>
            <person name="Maillard F."/>
            <person name="Murat C."/>
            <person name="Nolan M."/>
            <person name="Ohm R.A."/>
            <person name="Pangilinan J."/>
            <person name="Pereira M.F."/>
            <person name="Perotto S."/>
            <person name="Peter M."/>
            <person name="Pfister S."/>
            <person name="Riley R."/>
            <person name="Sitrit Y."/>
            <person name="Stielow J.B."/>
            <person name="Szollosi G."/>
            <person name="Zifcakova L."/>
            <person name="Stursova M."/>
            <person name="Spatafora J.W."/>
            <person name="Tedersoo L."/>
            <person name="Vaario L.M."/>
            <person name="Yamada A."/>
            <person name="Yan M."/>
            <person name="Wang P."/>
            <person name="Xu J."/>
            <person name="Bruns T."/>
            <person name="Baldrian P."/>
            <person name="Vilgalys R."/>
            <person name="Dunand C."/>
            <person name="Henrissat B."/>
            <person name="Grigoriev I.V."/>
            <person name="Hibbett D."/>
            <person name="Nagy L.G."/>
            <person name="Martin F.M."/>
        </authorList>
    </citation>
    <scope>NUCLEOTIDE SEQUENCE</scope>
    <source>
        <strain evidence="2">UP504</strain>
    </source>
</reference>
<feature type="region of interest" description="Disordered" evidence="1">
    <location>
        <begin position="1"/>
        <end position="110"/>
    </location>
</feature>
<organism evidence="2 3">
    <name type="scientific">Hydnum rufescens UP504</name>
    <dbReference type="NCBI Taxonomy" id="1448309"/>
    <lineage>
        <taxon>Eukaryota</taxon>
        <taxon>Fungi</taxon>
        <taxon>Dikarya</taxon>
        <taxon>Basidiomycota</taxon>
        <taxon>Agaricomycotina</taxon>
        <taxon>Agaricomycetes</taxon>
        <taxon>Cantharellales</taxon>
        <taxon>Hydnaceae</taxon>
        <taxon>Hydnum</taxon>
    </lineage>
</organism>
<dbReference type="EMBL" id="MU129150">
    <property type="protein sequence ID" value="KAF9505482.1"/>
    <property type="molecule type" value="Genomic_DNA"/>
</dbReference>
<dbReference type="Proteomes" id="UP000886523">
    <property type="component" value="Unassembled WGS sequence"/>
</dbReference>
<accession>A0A9P6AGL2</accession>
<sequence length="242" mass="26935">MPPNLKHPRAESVSEGQKHPRVEAIDPQLLTPSIASSLSLTPGATLTNMTVPTEESDKQSAPTLPGTPMPPRTPILGRYKHVQPAKTYSPNPGKSPLHRNSKKMLKKGTSKTKDVDHFFARYIEASHRPHAECKRCRSLCDENKLPDDSRTWVYGNSSTTTLRKHLETYHPDEYLEACTMHGWPIAIESLRKSHQIQQCSIEASKTAREEVTVEGLLQHLVNWIAADDQVVSGVQGTSSLFV</sequence>
<keyword evidence="3" id="KW-1185">Reference proteome</keyword>
<dbReference type="OrthoDB" id="3250324at2759"/>
<evidence type="ECO:0000313" key="2">
    <source>
        <dbReference type="EMBL" id="KAF9505482.1"/>
    </source>
</evidence>
<feature type="compositionally biased region" description="Basic and acidic residues" evidence="1">
    <location>
        <begin position="8"/>
        <end position="24"/>
    </location>
</feature>
<feature type="compositionally biased region" description="Basic residues" evidence="1">
    <location>
        <begin position="96"/>
        <end position="110"/>
    </location>
</feature>
<protein>
    <submittedName>
        <fullName evidence="2">Uncharacterized protein</fullName>
    </submittedName>
</protein>
<feature type="compositionally biased region" description="Polar residues" evidence="1">
    <location>
        <begin position="30"/>
        <end position="53"/>
    </location>
</feature>
<dbReference type="AlphaFoldDB" id="A0A9P6AGL2"/>
<evidence type="ECO:0000256" key="1">
    <source>
        <dbReference type="SAM" id="MobiDB-lite"/>
    </source>
</evidence>
<name>A0A9P6AGL2_9AGAM</name>
<evidence type="ECO:0000313" key="3">
    <source>
        <dbReference type="Proteomes" id="UP000886523"/>
    </source>
</evidence>
<comment type="caution">
    <text evidence="2">The sequence shown here is derived from an EMBL/GenBank/DDBJ whole genome shotgun (WGS) entry which is preliminary data.</text>
</comment>
<proteinExistence type="predicted"/>
<gene>
    <name evidence="2" type="ORF">BS47DRAFT_536847</name>
</gene>